<dbReference type="RefSeq" id="WP_127822347.1">
    <property type="nucleotide sequence ID" value="NZ_RWGX02000008.1"/>
</dbReference>
<keyword evidence="1" id="KW-0175">Coiled coil</keyword>
<evidence type="ECO:0008006" key="4">
    <source>
        <dbReference type="Google" id="ProtNLM"/>
    </source>
</evidence>
<organism evidence="3">
    <name type="scientific">Flavobacterium columnare</name>
    <dbReference type="NCBI Taxonomy" id="996"/>
    <lineage>
        <taxon>Bacteria</taxon>
        <taxon>Pseudomonadati</taxon>
        <taxon>Bacteroidota</taxon>
        <taxon>Flavobacteriia</taxon>
        <taxon>Flavobacteriales</taxon>
        <taxon>Flavobacteriaceae</taxon>
        <taxon>Flavobacterium</taxon>
    </lineage>
</organism>
<comment type="caution">
    <text evidence="3">The sequence shown here is derived from an EMBL/GenBank/DDBJ whole genome shotgun (WGS) entry which is preliminary data.</text>
</comment>
<evidence type="ECO:0000313" key="3">
    <source>
        <dbReference type="EMBL" id="RVU87195.1"/>
    </source>
</evidence>
<dbReference type="AlphaFoldDB" id="A0AA94EYC6"/>
<evidence type="ECO:0000256" key="1">
    <source>
        <dbReference type="SAM" id="Coils"/>
    </source>
</evidence>
<feature type="coiled-coil region" evidence="1">
    <location>
        <begin position="225"/>
        <end position="262"/>
    </location>
</feature>
<keyword evidence="2" id="KW-0732">Signal</keyword>
<sequence length="283" mass="33251">MNKFLLFLALLISANSFSQEKNIVFTKNRLSQIRKVSYNLNVKNLEETNFKLTQFDTIQPIKDKYNIQYKIKDTISIQALQESTEMSYLNLDGTFKKIDVFFLKLSNPKTYVLKENLKEPNAKKNDFYEMRVLNESSILLLQNIETKKYFVCNNSLLIEYETTKSDDELKSFSDGYANWKTNYVNLTKFAKVNMSNCNAIIKKYSFVNALGKTVYNSSKIPKQDKINFNNNYDKIIEKLEELKKLESERKYLEKFLDNVKENEGLDVYQISLFISKTTKLNIE</sequence>
<feature type="chain" id="PRO_5043279309" description="DUF4412 domain-containing protein" evidence="2">
    <location>
        <begin position="19"/>
        <end position="283"/>
    </location>
</feature>
<gene>
    <name evidence="3" type="ORF">EJB19_12715</name>
</gene>
<accession>A0AA94EYC6</accession>
<feature type="signal peptide" evidence="2">
    <location>
        <begin position="1"/>
        <end position="18"/>
    </location>
</feature>
<evidence type="ECO:0000256" key="2">
    <source>
        <dbReference type="SAM" id="SignalP"/>
    </source>
</evidence>
<reference evidence="3" key="1">
    <citation type="submission" date="2018-12" db="EMBL/GenBank/DDBJ databases">
        <title>Draft genome sequence of Flaovobacterium columnare BGFS27 isolated from channel catfish in Alabama.</title>
        <authorList>
            <person name="Cai W."/>
            <person name="Arias C."/>
        </authorList>
    </citation>
    <scope>NUCLEOTIDE SEQUENCE [LARGE SCALE GENOMIC DNA]</scope>
    <source>
        <strain evidence="3">BGFS27</strain>
    </source>
</reference>
<protein>
    <recommendedName>
        <fullName evidence="4">DUF4412 domain-containing protein</fullName>
    </recommendedName>
</protein>
<proteinExistence type="predicted"/>
<name>A0AA94EYC6_9FLAO</name>
<dbReference type="EMBL" id="RWGX01000005">
    <property type="protein sequence ID" value="RVU87195.1"/>
    <property type="molecule type" value="Genomic_DNA"/>
</dbReference>